<protein>
    <submittedName>
        <fullName evidence="1">Phosphonate metabolism protein</fullName>
    </submittedName>
</protein>
<dbReference type="STRING" id="1123756.MGEO_07390"/>
<keyword evidence="2" id="KW-1185">Reference proteome</keyword>
<evidence type="ECO:0000313" key="1">
    <source>
        <dbReference type="EMBL" id="OSQ51723.1"/>
    </source>
</evidence>
<reference evidence="1 2" key="1">
    <citation type="submission" date="2014-03" db="EMBL/GenBank/DDBJ databases">
        <title>The draft genome sequence of Marivita geojedonensis KCTC 23882.</title>
        <authorList>
            <person name="Lai Q."/>
            <person name="Shao Z."/>
        </authorList>
    </citation>
    <scope>NUCLEOTIDE SEQUENCE [LARGE SCALE GENOMIC DNA]</scope>
    <source>
        <strain evidence="1 2">DPG-138</strain>
    </source>
</reference>
<dbReference type="Proteomes" id="UP000193926">
    <property type="component" value="Unassembled WGS sequence"/>
</dbReference>
<accession>A0A1X4NMU0</accession>
<dbReference type="Pfam" id="PF06299">
    <property type="entry name" value="DUF1045"/>
    <property type="match status" value="1"/>
</dbReference>
<dbReference type="EMBL" id="JFKC01000004">
    <property type="protein sequence ID" value="OSQ51723.1"/>
    <property type="molecule type" value="Genomic_DNA"/>
</dbReference>
<comment type="caution">
    <text evidence="1">The sequence shown here is derived from an EMBL/GenBank/DDBJ whole genome shotgun (WGS) entry which is preliminary data.</text>
</comment>
<proteinExistence type="predicted"/>
<dbReference type="RefSeq" id="WP_085636086.1">
    <property type="nucleotide sequence ID" value="NZ_JFKC01000004.1"/>
</dbReference>
<gene>
    <name evidence="1" type="ORF">MGEO_07390</name>
</gene>
<organism evidence="1 2">
    <name type="scientific">Marivita geojedonensis</name>
    <dbReference type="NCBI Taxonomy" id="1123756"/>
    <lineage>
        <taxon>Bacteria</taxon>
        <taxon>Pseudomonadati</taxon>
        <taxon>Pseudomonadota</taxon>
        <taxon>Alphaproteobacteria</taxon>
        <taxon>Rhodobacterales</taxon>
        <taxon>Roseobacteraceae</taxon>
        <taxon>Marivita</taxon>
    </lineage>
</organism>
<dbReference type="Gene3D" id="3.90.1140.10">
    <property type="entry name" value="Cyclic phosphodiesterase"/>
    <property type="match status" value="1"/>
</dbReference>
<name>A0A1X4NMU0_9RHOB</name>
<dbReference type="InterPro" id="IPR009389">
    <property type="entry name" value="DUF1045"/>
</dbReference>
<dbReference type="AlphaFoldDB" id="A0A1X4NMU0"/>
<sequence>MSFTRFAVYYLPPEGALAGFGASWLGWDCVAARTAVFLMVPGLDEVTSTPRKYGFHGTLKPPFRLAEGTDLSGLQEAVARMAAACASAQCDGLALTALGRFLALTPRGDTSGPGRIAATCVEALDAFRAPPSQAELERRRRARLSERQQMLLHRWGYPYVMEEFRFHMTLTGRLPVDEIDHWMEIATAHLPPLPAPFVMDEVALVGEREDGQFELIQRYALTG</sequence>
<dbReference type="PIRSF" id="PIRSF033328">
    <property type="entry name" value="Phest_Mll4975"/>
    <property type="match status" value="1"/>
</dbReference>
<dbReference type="OrthoDB" id="4954742at2"/>
<evidence type="ECO:0000313" key="2">
    <source>
        <dbReference type="Proteomes" id="UP000193926"/>
    </source>
</evidence>